<dbReference type="Pfam" id="PF01036">
    <property type="entry name" value="Bac_rhodopsin"/>
    <property type="match status" value="1"/>
</dbReference>
<name>A0AA42CYI1_9GAMM</name>
<keyword evidence="5 11" id="KW-0812">Transmembrane</keyword>
<dbReference type="PROSITE" id="PS00327">
    <property type="entry name" value="BACTERIAL_OPSIN_RET"/>
    <property type="match status" value="1"/>
</dbReference>
<evidence type="ECO:0000256" key="9">
    <source>
        <dbReference type="ARBA" id="ARBA00023136"/>
    </source>
</evidence>
<dbReference type="GO" id="GO:0007602">
    <property type="term" value="P:phototransduction"/>
    <property type="evidence" value="ECO:0007669"/>
    <property type="project" value="UniProtKB-KW"/>
</dbReference>
<dbReference type="Proteomes" id="UP001165678">
    <property type="component" value="Unassembled WGS sequence"/>
</dbReference>
<dbReference type="SUPFAM" id="SSF81321">
    <property type="entry name" value="Family A G protein-coupled receptor-like"/>
    <property type="match status" value="1"/>
</dbReference>
<evidence type="ECO:0000313" key="13">
    <source>
        <dbReference type="Proteomes" id="UP001165678"/>
    </source>
</evidence>
<dbReference type="GO" id="GO:0005216">
    <property type="term" value="F:monoatomic ion channel activity"/>
    <property type="evidence" value="ECO:0007669"/>
    <property type="project" value="InterPro"/>
</dbReference>
<feature type="transmembrane region" description="Helical" evidence="11">
    <location>
        <begin position="103"/>
        <end position="123"/>
    </location>
</feature>
<dbReference type="AlphaFoldDB" id="A0AA42CYI1"/>
<protein>
    <submittedName>
        <fullName evidence="12">Bacteriorhodopsin</fullName>
    </submittedName>
</protein>
<keyword evidence="9 11" id="KW-0472">Membrane</keyword>
<reference evidence="12" key="1">
    <citation type="submission" date="2022-11" db="EMBL/GenBank/DDBJ databases">
        <title>Larsenimonas rhizosphaerae sp. nov., isolated from a tidal mudflat.</title>
        <authorList>
            <person name="Lee S.D."/>
            <person name="Kim I.S."/>
        </authorList>
    </citation>
    <scope>NUCLEOTIDE SEQUENCE</scope>
    <source>
        <strain evidence="12">GH2-1</strain>
    </source>
</reference>
<dbReference type="EMBL" id="JAPIVE010000004">
    <property type="protein sequence ID" value="MCX2525233.1"/>
    <property type="molecule type" value="Genomic_DNA"/>
</dbReference>
<keyword evidence="8" id="KW-0157">Chromophore</keyword>
<feature type="transmembrane region" description="Helical" evidence="11">
    <location>
        <begin position="38"/>
        <end position="57"/>
    </location>
</feature>
<keyword evidence="3" id="KW-0600">Photoreceptor protein</keyword>
<dbReference type="PRINTS" id="PR00251">
    <property type="entry name" value="BACTRLOPSIN"/>
</dbReference>
<evidence type="ECO:0000256" key="5">
    <source>
        <dbReference type="ARBA" id="ARBA00022692"/>
    </source>
</evidence>
<feature type="transmembrane region" description="Helical" evidence="11">
    <location>
        <begin position="77"/>
        <end position="96"/>
    </location>
</feature>
<evidence type="ECO:0000256" key="8">
    <source>
        <dbReference type="ARBA" id="ARBA00022991"/>
    </source>
</evidence>
<evidence type="ECO:0000256" key="10">
    <source>
        <dbReference type="ARBA" id="ARBA00023170"/>
    </source>
</evidence>
<evidence type="ECO:0000256" key="2">
    <source>
        <dbReference type="ARBA" id="ARBA00008130"/>
    </source>
</evidence>
<accession>A0AA42CYI1</accession>
<gene>
    <name evidence="12" type="ORF">OQ287_13385</name>
</gene>
<evidence type="ECO:0000256" key="6">
    <source>
        <dbReference type="ARBA" id="ARBA00022925"/>
    </source>
</evidence>
<keyword evidence="4" id="KW-0716">Sensory transduction</keyword>
<organism evidence="12 13">
    <name type="scientific">Larsenimonas rhizosphaerae</name>
    <dbReference type="NCBI Taxonomy" id="2944682"/>
    <lineage>
        <taxon>Bacteria</taxon>
        <taxon>Pseudomonadati</taxon>
        <taxon>Pseudomonadota</taxon>
        <taxon>Gammaproteobacteria</taxon>
        <taxon>Oceanospirillales</taxon>
        <taxon>Halomonadaceae</taxon>
        <taxon>Larsenimonas</taxon>
    </lineage>
</organism>
<keyword evidence="7 11" id="KW-1133">Transmembrane helix</keyword>
<comment type="similarity">
    <text evidence="2">Belongs to the archaeal/bacterial/fungal opsin family.</text>
</comment>
<feature type="transmembrane region" description="Helical" evidence="11">
    <location>
        <begin position="198"/>
        <end position="219"/>
    </location>
</feature>
<proteinExistence type="inferred from homology"/>
<evidence type="ECO:0000256" key="4">
    <source>
        <dbReference type="ARBA" id="ARBA00022606"/>
    </source>
</evidence>
<dbReference type="PANTHER" id="PTHR28286:SF2">
    <property type="entry name" value="BACTERIORHODOPSIN _OPSIN, NOPA (EUROFUNG)"/>
    <property type="match status" value="1"/>
</dbReference>
<evidence type="ECO:0000256" key="1">
    <source>
        <dbReference type="ARBA" id="ARBA00004141"/>
    </source>
</evidence>
<dbReference type="PANTHER" id="PTHR28286">
    <property type="match status" value="1"/>
</dbReference>
<dbReference type="PROSITE" id="PS00950">
    <property type="entry name" value="BACTERIAL_OPSIN_1"/>
    <property type="match status" value="1"/>
</dbReference>
<dbReference type="RefSeq" id="WP_265896769.1">
    <property type="nucleotide sequence ID" value="NZ_JAPIVE010000004.1"/>
</dbReference>
<evidence type="ECO:0000256" key="3">
    <source>
        <dbReference type="ARBA" id="ARBA00022543"/>
    </source>
</evidence>
<keyword evidence="6" id="KW-0681">Retinal protein</keyword>
<evidence type="ECO:0000256" key="11">
    <source>
        <dbReference type="SAM" id="Phobius"/>
    </source>
</evidence>
<comment type="caution">
    <text evidence="12">The sequence shown here is derived from an EMBL/GenBank/DDBJ whole genome shotgun (WGS) entry which is preliminary data.</text>
</comment>
<feature type="transmembrane region" description="Helical" evidence="11">
    <location>
        <begin position="129"/>
        <end position="150"/>
    </location>
</feature>
<evidence type="ECO:0000256" key="7">
    <source>
        <dbReference type="ARBA" id="ARBA00022989"/>
    </source>
</evidence>
<comment type="subcellular location">
    <subcellularLocation>
        <location evidence="1">Membrane</location>
        <topology evidence="1">Multi-pass membrane protein</topology>
    </subcellularLocation>
</comment>
<sequence>MSSSVQFSFIIGWIAMLAGGLAFWQMSRGLSPKQKHHGVAAMTIVFVAFANYFAMALGQGDIAYNGRDVFFARYTDWVITTPILLVSLAMMATDALSRLRTLVCALIAADVYMIITGLVGNLSTAPYNYYWWVISMVAFFVVLGLIWKPLAAEAVNGPNPGAFKTLATMLTVLWICYPIVWLIGSSGFNVISTAVESWLYLVLDVTAKVGFGFVALGAARKQA</sequence>
<dbReference type="InterPro" id="IPR001425">
    <property type="entry name" value="Arc/bac/fun_rhodopsins"/>
</dbReference>
<dbReference type="GO" id="GO:0009881">
    <property type="term" value="F:photoreceptor activity"/>
    <property type="evidence" value="ECO:0007669"/>
    <property type="project" value="UniProtKB-KW"/>
</dbReference>
<dbReference type="Gene3D" id="1.20.1070.10">
    <property type="entry name" value="Rhodopsin 7-helix transmembrane proteins"/>
    <property type="match status" value="1"/>
</dbReference>
<keyword evidence="13" id="KW-1185">Reference proteome</keyword>
<keyword evidence="10" id="KW-0675">Receptor</keyword>
<dbReference type="SMART" id="SM01021">
    <property type="entry name" value="Bac_rhodopsin"/>
    <property type="match status" value="1"/>
</dbReference>
<feature type="transmembrane region" description="Helical" evidence="11">
    <location>
        <begin position="162"/>
        <end position="183"/>
    </location>
</feature>
<dbReference type="GO" id="GO:0016020">
    <property type="term" value="C:membrane"/>
    <property type="evidence" value="ECO:0007669"/>
    <property type="project" value="UniProtKB-SubCell"/>
</dbReference>
<evidence type="ECO:0000313" key="12">
    <source>
        <dbReference type="EMBL" id="MCX2525233.1"/>
    </source>
</evidence>
<dbReference type="InterPro" id="IPR018229">
    <property type="entry name" value="Rhodopsin_retinal_BS"/>
</dbReference>
<feature type="transmembrane region" description="Helical" evidence="11">
    <location>
        <begin position="6"/>
        <end position="26"/>
    </location>
</feature>